<organism evidence="2">
    <name type="scientific">Eucalyptus grandis</name>
    <name type="common">Flooded gum</name>
    <dbReference type="NCBI Taxonomy" id="71139"/>
    <lineage>
        <taxon>Eukaryota</taxon>
        <taxon>Viridiplantae</taxon>
        <taxon>Streptophyta</taxon>
        <taxon>Embryophyta</taxon>
        <taxon>Tracheophyta</taxon>
        <taxon>Spermatophyta</taxon>
        <taxon>Magnoliopsida</taxon>
        <taxon>eudicotyledons</taxon>
        <taxon>Gunneridae</taxon>
        <taxon>Pentapetalae</taxon>
        <taxon>rosids</taxon>
        <taxon>malvids</taxon>
        <taxon>Myrtales</taxon>
        <taxon>Myrtaceae</taxon>
        <taxon>Myrtoideae</taxon>
        <taxon>Eucalypteae</taxon>
        <taxon>Eucalyptus</taxon>
    </lineage>
</organism>
<accession>A0A059DB16</accession>
<dbReference type="Gramene" id="KCW87782">
    <property type="protein sequence ID" value="KCW87782"/>
    <property type="gene ID" value="EUGRSUZ_A00169"/>
</dbReference>
<feature type="compositionally biased region" description="Basic and acidic residues" evidence="1">
    <location>
        <begin position="55"/>
        <end position="68"/>
    </location>
</feature>
<feature type="compositionally biased region" description="Basic and acidic residues" evidence="1">
    <location>
        <begin position="75"/>
        <end position="86"/>
    </location>
</feature>
<evidence type="ECO:0000256" key="1">
    <source>
        <dbReference type="SAM" id="MobiDB-lite"/>
    </source>
</evidence>
<dbReference type="EMBL" id="KK198753">
    <property type="protein sequence ID" value="KCW87782.1"/>
    <property type="molecule type" value="Genomic_DNA"/>
</dbReference>
<reference evidence="2" key="1">
    <citation type="submission" date="2013-07" db="EMBL/GenBank/DDBJ databases">
        <title>The genome of Eucalyptus grandis.</title>
        <authorList>
            <person name="Schmutz J."/>
            <person name="Hayes R."/>
            <person name="Myburg A."/>
            <person name="Tuskan G."/>
            <person name="Grattapaglia D."/>
            <person name="Rokhsar D.S."/>
        </authorList>
    </citation>
    <scope>NUCLEOTIDE SEQUENCE</scope>
    <source>
        <tissue evidence="2">Leaf extractions</tissue>
    </source>
</reference>
<evidence type="ECO:0000313" key="2">
    <source>
        <dbReference type="EMBL" id="KCW87782.1"/>
    </source>
</evidence>
<dbReference type="InParanoid" id="A0A059DB16"/>
<gene>
    <name evidence="2" type="ORF">EUGRSUZ_A00169</name>
</gene>
<dbReference type="AlphaFoldDB" id="A0A059DB16"/>
<feature type="region of interest" description="Disordered" evidence="1">
    <location>
        <begin position="55"/>
        <end position="86"/>
    </location>
</feature>
<protein>
    <submittedName>
        <fullName evidence="2">Uncharacterized protein</fullName>
    </submittedName>
</protein>
<name>A0A059DB16_EUCGR</name>
<proteinExistence type="predicted"/>
<sequence>MLSPATSSISTASDISLTSSSARWGSLHVRRNRLLLSSPPCQQLPLLCVPSSLRERKRERERERERENGVAIPGERSHSRQTDGQEKGVAVLEGRSPPGQIAPRASVRVAIASLDGQGLLLLVLLTLSELLAWVVANEEGRRRKESPEGDLRQAELHPVLPLRVTIAFLDGRGPLLLNLSKLLAWVVADEGGRRRKEREGRERALEN</sequence>